<proteinExistence type="predicted"/>
<reference evidence="1" key="1">
    <citation type="submission" date="2022-07" db="EMBL/GenBank/DDBJ databases">
        <title>Phylogenomic reconstructions and comparative analyses of Kickxellomycotina fungi.</title>
        <authorList>
            <person name="Reynolds N.K."/>
            <person name="Stajich J.E."/>
            <person name="Barry K."/>
            <person name="Grigoriev I.V."/>
            <person name="Crous P."/>
            <person name="Smith M.E."/>
        </authorList>
    </citation>
    <scope>NUCLEOTIDE SEQUENCE</scope>
    <source>
        <strain evidence="1">CBS 190363</strain>
    </source>
</reference>
<keyword evidence="2" id="KW-1185">Reference proteome</keyword>
<evidence type="ECO:0000313" key="1">
    <source>
        <dbReference type="EMBL" id="KAJ2891347.1"/>
    </source>
</evidence>
<evidence type="ECO:0000313" key="2">
    <source>
        <dbReference type="Proteomes" id="UP001139981"/>
    </source>
</evidence>
<dbReference type="Proteomes" id="UP001139981">
    <property type="component" value="Unassembled WGS sequence"/>
</dbReference>
<accession>A0ACC1M0H9</accession>
<name>A0ACC1M0H9_9FUNG</name>
<dbReference type="EMBL" id="JANBVB010001014">
    <property type="protein sequence ID" value="KAJ2891347.1"/>
    <property type="molecule type" value="Genomic_DNA"/>
</dbReference>
<organism evidence="1 2">
    <name type="scientific">Coemansia aciculifera</name>
    <dbReference type="NCBI Taxonomy" id="417176"/>
    <lineage>
        <taxon>Eukaryota</taxon>
        <taxon>Fungi</taxon>
        <taxon>Fungi incertae sedis</taxon>
        <taxon>Zoopagomycota</taxon>
        <taxon>Kickxellomycotina</taxon>
        <taxon>Kickxellomycetes</taxon>
        <taxon>Kickxellales</taxon>
        <taxon>Kickxellaceae</taxon>
        <taxon>Coemansia</taxon>
    </lineage>
</organism>
<gene>
    <name evidence="1" type="ORF">IWW38_003657</name>
</gene>
<comment type="caution">
    <text evidence="1">The sequence shown here is derived from an EMBL/GenBank/DDBJ whole genome shotgun (WGS) entry which is preliminary data.</text>
</comment>
<sequence length="364" mass="40437">MVDEADFSRPKHPGCGAGSDSGSKNGTEAAGAQLGPAKNPRYLAILGSERPVLYISLAEALLSRDFWLLYMSFLANIVFCLVILSNLPKIIDRLFGKGSRDPQDPPLPAYLAVSIEGGFNMAGRVLVGLLSDIVGRKTTFLVILLTQIGVLVCMPFVIQAESFWGFMTLVWTATVCYGGGFGMIPAFIADMFGINNTSSCHGVILTAWSLASICGGLAFTGVINHYIDTGSMPYETKMYTVNFMWMLVLVIIGFVCCLFIRSSIRDRLFPAPPDQVMRMRVFGRVFRVLYSVWHVNAPPPSSTPLDTEYAPAHYTDNSTSCLQYTVRKRQLRCELLTKEQEQVEWEEYLVLRAVQHRLMKEPDV</sequence>
<protein>
    <submittedName>
        <fullName evidence="1">Uncharacterized protein</fullName>
    </submittedName>
</protein>